<evidence type="ECO:0000313" key="14">
    <source>
        <dbReference type="Proteomes" id="UP000280792"/>
    </source>
</evidence>
<comment type="cofactor">
    <cofactor evidence="2">
        <name>[4Fe-4S] cluster</name>
        <dbReference type="ChEBI" id="CHEBI:49883"/>
    </cofactor>
</comment>
<dbReference type="GO" id="GO:0016020">
    <property type="term" value="C:membrane"/>
    <property type="evidence" value="ECO:0007669"/>
    <property type="project" value="TreeGrafter"/>
</dbReference>
<protein>
    <submittedName>
        <fullName evidence="13">Nitrate reductase</fullName>
    </submittedName>
</protein>
<dbReference type="PROSITE" id="PS51669">
    <property type="entry name" value="4FE4S_MOW_BIS_MGD"/>
    <property type="match status" value="1"/>
</dbReference>
<feature type="region of interest" description="Disordered" evidence="11">
    <location>
        <begin position="625"/>
        <end position="645"/>
    </location>
</feature>
<evidence type="ECO:0000259" key="12">
    <source>
        <dbReference type="PROSITE" id="PS51669"/>
    </source>
</evidence>
<evidence type="ECO:0000256" key="10">
    <source>
        <dbReference type="ARBA" id="ARBA00023063"/>
    </source>
</evidence>
<dbReference type="InterPro" id="IPR006656">
    <property type="entry name" value="Mopterin_OxRdtase"/>
</dbReference>
<dbReference type="Proteomes" id="UP000280792">
    <property type="component" value="Unassembled WGS sequence"/>
</dbReference>
<keyword evidence="10" id="KW-0534">Nitrate assimilation</keyword>
<sequence length="929" mass="101315">MSALITPVRADASDRTPASRCVRTTCPYCGTGCGIDARLPADLDSRAVATIEGDRLHPTNSGSLCSKGSHLGETLSTRGRLLRPELDGQPCHWEQALDAAAERLGAIIETHGPDAVAFYCSGQLLTEDYYVANKLMKGFIGSANIDTNSRLCMSSAVVGHKRAFGSDSVPACYLDLELADLVVLTGSNAAWCHPILFQRIRAAKQAHPGKRLVVIDPRRTASCDDADLHLPIKPGTDALLFNGLLNWLAEQQAIDPDYIARHTEQFDSALAAARSSAPDIATVAAACELEVAAVEHFFRWFAETPKTLTAFSQGVNQSSAGSDKVNAIINVHLATGRVGRPGASPFSLTGQPNAMGGREVGGLANQLAAHMNLEDPRHRALVAQFWGSERVPEQAGLKAVELFEAIEAGRVKAVWVMATNPVDSLPDADRVRAALERCELVILSDCMDRTDTAASAHIRFPATAWGERDGTVTNAERCISRQRPLQPSAGESRPDWWIICQLARRLGFGAAFDYQAPWQIFREHAALSVLDNRPDVLPRGFNLGPLAHINSTSYEALAPIQWPVSMEAPAGSARRFDDGRFDTDNGRARFVPIQPRPPHYRCDHAYPLVLNTGRVRDQWHTMTRTGLSPSLSGHRPEPEVSLHPDDAARYGLRPREIARLRSRWGRLLARVALSDQMRPGELFVPMHWNDQFAREGRVGALVNPATDPLSGQPESKHTPVAIEALDARWYGILLSRNPLPAAADSADYRTRICEARGERLMLAGSGEEPDWPSTARRWLGGEAETGAAQEWIEYEDRSQGVYRLARLREGRLQALLWVDPDPELPDTQWLGALLDAEPLEPEQRRALLSGLPPQGTRCGGATVCACFGVGKNTLLEAIRTRGLNSVDALGQALKAGTNCGSCLPELRALIQQQYSPRMPPSQAGASRRN</sequence>
<dbReference type="InterPro" id="IPR009010">
    <property type="entry name" value="Asp_de-COase-like_dom_sf"/>
</dbReference>
<dbReference type="Gene3D" id="3.40.50.740">
    <property type="match status" value="1"/>
</dbReference>
<dbReference type="Gene3D" id="1.10.10.1100">
    <property type="entry name" value="BFD-like [2Fe-2S]-binding domain"/>
    <property type="match status" value="1"/>
</dbReference>
<name>A0A3P3VMR4_9GAMM</name>
<dbReference type="Gene3D" id="2.40.40.20">
    <property type="match status" value="1"/>
</dbReference>
<evidence type="ECO:0000256" key="4">
    <source>
        <dbReference type="ARBA" id="ARBA00022485"/>
    </source>
</evidence>
<keyword evidence="7" id="KW-0560">Oxidoreductase</keyword>
<dbReference type="InterPro" id="IPR050123">
    <property type="entry name" value="Prok_molybdopt-oxidoreductase"/>
</dbReference>
<dbReference type="SUPFAM" id="SSF50692">
    <property type="entry name" value="ADC-like"/>
    <property type="match status" value="1"/>
</dbReference>
<dbReference type="PANTHER" id="PTHR43105:SF9">
    <property type="entry name" value="NADPH-FE(3+) OXIDOREDUCTASE SUBUNIT ALPHA"/>
    <property type="match status" value="1"/>
</dbReference>
<keyword evidence="6" id="KW-0479">Metal-binding</keyword>
<accession>A0A3P3VMR4</accession>
<evidence type="ECO:0000256" key="7">
    <source>
        <dbReference type="ARBA" id="ARBA00023002"/>
    </source>
</evidence>
<dbReference type="Pfam" id="PF00384">
    <property type="entry name" value="Molybdopterin"/>
    <property type="match status" value="1"/>
</dbReference>
<dbReference type="InterPro" id="IPR041957">
    <property type="entry name" value="CT_Nitrate-R-NapA-like"/>
</dbReference>
<evidence type="ECO:0000256" key="2">
    <source>
        <dbReference type="ARBA" id="ARBA00001966"/>
    </source>
</evidence>
<dbReference type="RefSeq" id="WP_125014401.1">
    <property type="nucleotide sequence ID" value="NZ_QWEZ01000001.1"/>
</dbReference>
<dbReference type="GO" id="GO:0043546">
    <property type="term" value="F:molybdopterin cofactor binding"/>
    <property type="evidence" value="ECO:0007669"/>
    <property type="project" value="InterPro"/>
</dbReference>
<evidence type="ECO:0000256" key="1">
    <source>
        <dbReference type="ARBA" id="ARBA00001942"/>
    </source>
</evidence>
<dbReference type="CDD" id="cd02754">
    <property type="entry name" value="MopB_Nitrate-R-NapA-like"/>
    <property type="match status" value="1"/>
</dbReference>
<evidence type="ECO:0000256" key="6">
    <source>
        <dbReference type="ARBA" id="ARBA00022723"/>
    </source>
</evidence>
<evidence type="ECO:0000256" key="9">
    <source>
        <dbReference type="ARBA" id="ARBA00023014"/>
    </source>
</evidence>
<organism evidence="13 14">
    <name type="scientific">Aestuariirhabdus litorea</name>
    <dbReference type="NCBI Taxonomy" id="2528527"/>
    <lineage>
        <taxon>Bacteria</taxon>
        <taxon>Pseudomonadati</taxon>
        <taxon>Pseudomonadota</taxon>
        <taxon>Gammaproteobacteria</taxon>
        <taxon>Oceanospirillales</taxon>
        <taxon>Aestuariirhabdaceae</taxon>
        <taxon>Aestuariirhabdus</taxon>
    </lineage>
</organism>
<comment type="caution">
    <text evidence="13">The sequence shown here is derived from an EMBL/GenBank/DDBJ whole genome shotgun (WGS) entry which is preliminary data.</text>
</comment>
<comment type="cofactor">
    <cofactor evidence="1">
        <name>Mo-bis(molybdopterin guanine dinucleotide)</name>
        <dbReference type="ChEBI" id="CHEBI:60539"/>
    </cofactor>
</comment>
<dbReference type="InterPro" id="IPR006657">
    <property type="entry name" value="MoPterin_dinucl-bd_dom"/>
</dbReference>
<dbReference type="PANTHER" id="PTHR43105">
    <property type="entry name" value="RESPIRATORY NITRATE REDUCTASE"/>
    <property type="match status" value="1"/>
</dbReference>
<evidence type="ECO:0000256" key="8">
    <source>
        <dbReference type="ARBA" id="ARBA00023004"/>
    </source>
</evidence>
<dbReference type="InterPro" id="IPR027467">
    <property type="entry name" value="MopterinOxRdtase_cofactor_BS"/>
</dbReference>
<dbReference type="Pfam" id="PF04879">
    <property type="entry name" value="Molybdop_Fe4S4"/>
    <property type="match status" value="1"/>
</dbReference>
<dbReference type="GO" id="GO:0045333">
    <property type="term" value="P:cellular respiration"/>
    <property type="evidence" value="ECO:0007669"/>
    <property type="project" value="UniProtKB-ARBA"/>
</dbReference>
<dbReference type="AlphaFoldDB" id="A0A3P3VMR4"/>
<dbReference type="Pfam" id="PF01568">
    <property type="entry name" value="Molydop_binding"/>
    <property type="match status" value="1"/>
</dbReference>
<dbReference type="CDD" id="cd02791">
    <property type="entry name" value="MopB_CT_Nitrate-R-NapA-like"/>
    <property type="match status" value="1"/>
</dbReference>
<feature type="domain" description="4Fe-4S Mo/W bis-MGD-type" evidence="12">
    <location>
        <begin position="19"/>
        <end position="79"/>
    </location>
</feature>
<dbReference type="GO" id="GO:0016491">
    <property type="term" value="F:oxidoreductase activity"/>
    <property type="evidence" value="ECO:0007669"/>
    <property type="project" value="UniProtKB-KW"/>
</dbReference>
<keyword evidence="4" id="KW-0004">4Fe-4S</keyword>
<keyword evidence="8" id="KW-0408">Iron</keyword>
<dbReference type="SMART" id="SM00926">
    <property type="entry name" value="Molybdop_Fe4S4"/>
    <property type="match status" value="1"/>
</dbReference>
<dbReference type="GO" id="GO:1990204">
    <property type="term" value="C:oxidoreductase complex"/>
    <property type="evidence" value="ECO:0007669"/>
    <property type="project" value="UniProtKB-ARBA"/>
</dbReference>
<dbReference type="SUPFAM" id="SSF53706">
    <property type="entry name" value="Formate dehydrogenase/DMSO reductase, domains 1-3"/>
    <property type="match status" value="1"/>
</dbReference>
<reference evidence="13 14" key="2">
    <citation type="submission" date="2018-12" db="EMBL/GenBank/DDBJ databases">
        <title>Simiduia agarivorans gen. nov., sp. nov., a marine, agarolytic bacterium isolated from shallow coastal water from Keelung, Taiwan.</title>
        <authorList>
            <person name="Shieh W.Y."/>
        </authorList>
    </citation>
    <scope>NUCLEOTIDE SEQUENCE [LARGE SCALE GENOMIC DNA]</scope>
    <source>
        <strain evidence="13 14">GTF-13</strain>
    </source>
</reference>
<dbReference type="PROSITE" id="PS00551">
    <property type="entry name" value="MOLYBDOPTERIN_PROK_1"/>
    <property type="match status" value="1"/>
</dbReference>
<reference evidence="13 14" key="1">
    <citation type="submission" date="2018-08" db="EMBL/GenBank/DDBJ databases">
        <authorList>
            <person name="Khan S.A."/>
        </authorList>
    </citation>
    <scope>NUCLEOTIDE SEQUENCE [LARGE SCALE GENOMIC DNA]</scope>
    <source>
        <strain evidence="13 14">GTF-13</strain>
    </source>
</reference>
<dbReference type="GO" id="GO:0046872">
    <property type="term" value="F:metal ion binding"/>
    <property type="evidence" value="ECO:0007669"/>
    <property type="project" value="UniProtKB-KW"/>
</dbReference>
<keyword evidence="5" id="KW-0500">Molybdenum</keyword>
<gene>
    <name evidence="13" type="ORF">D0544_02320</name>
</gene>
<keyword evidence="14" id="KW-1185">Reference proteome</keyword>
<comment type="similarity">
    <text evidence="3">Belongs to the prokaryotic molybdopterin-containing oxidoreductase family. NasA/NapA/NarB subfamily.</text>
</comment>
<evidence type="ECO:0000256" key="5">
    <source>
        <dbReference type="ARBA" id="ARBA00022505"/>
    </source>
</evidence>
<dbReference type="InterPro" id="IPR041854">
    <property type="entry name" value="BFD-like_2Fe2S-bd_dom_sf"/>
</dbReference>
<evidence type="ECO:0000256" key="11">
    <source>
        <dbReference type="SAM" id="MobiDB-lite"/>
    </source>
</evidence>
<dbReference type="Gene3D" id="2.20.25.90">
    <property type="entry name" value="ADC-like domains"/>
    <property type="match status" value="1"/>
</dbReference>
<feature type="compositionally biased region" description="Basic and acidic residues" evidence="11">
    <location>
        <begin position="634"/>
        <end position="645"/>
    </location>
</feature>
<evidence type="ECO:0000313" key="13">
    <source>
        <dbReference type="EMBL" id="RRJ83975.1"/>
    </source>
</evidence>
<proteinExistence type="inferred from homology"/>
<dbReference type="InterPro" id="IPR007419">
    <property type="entry name" value="BFD-like_2Fe2S-bd_dom"/>
</dbReference>
<dbReference type="Pfam" id="PF04324">
    <property type="entry name" value="Fer2_BFD"/>
    <property type="match status" value="1"/>
</dbReference>
<dbReference type="EMBL" id="QWEZ01000001">
    <property type="protein sequence ID" value="RRJ83975.1"/>
    <property type="molecule type" value="Genomic_DNA"/>
</dbReference>
<evidence type="ECO:0000256" key="3">
    <source>
        <dbReference type="ARBA" id="ARBA00008747"/>
    </source>
</evidence>
<dbReference type="GO" id="GO:0042128">
    <property type="term" value="P:nitrate assimilation"/>
    <property type="evidence" value="ECO:0007669"/>
    <property type="project" value="UniProtKB-KW"/>
</dbReference>
<dbReference type="GO" id="GO:0051539">
    <property type="term" value="F:4 iron, 4 sulfur cluster binding"/>
    <property type="evidence" value="ECO:0007669"/>
    <property type="project" value="UniProtKB-KW"/>
</dbReference>
<dbReference type="InterPro" id="IPR006963">
    <property type="entry name" value="Mopterin_OxRdtase_4Fe-4S_dom"/>
</dbReference>
<dbReference type="Gene3D" id="3.40.228.10">
    <property type="entry name" value="Dimethylsulfoxide Reductase, domain 2"/>
    <property type="match status" value="1"/>
</dbReference>
<keyword evidence="9" id="KW-0411">Iron-sulfur</keyword>